<dbReference type="HAMAP" id="MF_00181">
    <property type="entry name" value="Cytosol_peptidase_M17"/>
    <property type="match status" value="1"/>
</dbReference>
<feature type="active site" evidence="8">
    <location>
        <position position="270"/>
    </location>
</feature>
<dbReference type="RefSeq" id="YP_002517136.1">
    <property type="nucleotide sequence ID" value="NC_011916.1"/>
</dbReference>
<keyword evidence="6 8" id="KW-0378">Hydrolase</keyword>
<dbReference type="EMBL" id="CP001340">
    <property type="protein sequence ID" value="ACL95228.1"/>
    <property type="molecule type" value="Genomic_DNA"/>
</dbReference>
<dbReference type="GO" id="GO:0006508">
    <property type="term" value="P:proteolysis"/>
    <property type="evidence" value="ECO:0007669"/>
    <property type="project" value="UniProtKB-KW"/>
</dbReference>
<dbReference type="HOGENOM" id="CLU_013734_6_0_5"/>
<evidence type="ECO:0000256" key="5">
    <source>
        <dbReference type="ARBA" id="ARBA00022670"/>
    </source>
</evidence>
<evidence type="ECO:0000259" key="9">
    <source>
        <dbReference type="PROSITE" id="PS00631"/>
    </source>
</evidence>
<gene>
    <name evidence="8" type="primary">pepA</name>
    <name evidence="10" type="ordered locus">CCNA_01763</name>
</gene>
<keyword evidence="5 8" id="KW-0645">Protease</keyword>
<dbReference type="RefSeq" id="WP_010919562.1">
    <property type="nucleotide sequence ID" value="NC_011916.1"/>
</dbReference>
<feature type="binding site" evidence="8">
    <location>
        <position position="263"/>
    </location>
    <ligand>
        <name>Mn(2+)</name>
        <dbReference type="ChEBI" id="CHEBI:29035"/>
        <label>1</label>
    </ligand>
</feature>
<feature type="binding site" evidence="8">
    <location>
        <position position="342"/>
    </location>
    <ligand>
        <name>Mn(2+)</name>
        <dbReference type="ChEBI" id="CHEBI:29035"/>
        <label>2</label>
    </ligand>
</feature>
<name>A0A0H3C8R6_CAUVN</name>
<proteinExistence type="inferred from homology"/>
<keyword evidence="8" id="KW-0479">Metal-binding</keyword>
<keyword evidence="4 8" id="KW-0031">Aminopeptidase</keyword>
<dbReference type="InterPro" id="IPR011356">
    <property type="entry name" value="Leucine_aapep/pepB"/>
</dbReference>
<evidence type="ECO:0000256" key="3">
    <source>
        <dbReference type="ARBA" id="ARBA00009528"/>
    </source>
</evidence>
<keyword evidence="11" id="KW-1185">Reference proteome</keyword>
<dbReference type="EC" id="3.4.11.1" evidence="8"/>
<feature type="active site" evidence="8">
    <location>
        <position position="344"/>
    </location>
</feature>
<dbReference type="PhylomeDB" id="A0A0H3C8R6"/>
<dbReference type="PRINTS" id="PR00481">
    <property type="entry name" value="LAMNOPPTDASE"/>
</dbReference>
<dbReference type="InterPro" id="IPR008283">
    <property type="entry name" value="Peptidase_M17_N"/>
</dbReference>
<feature type="binding site" evidence="8">
    <location>
        <position position="342"/>
    </location>
    <ligand>
        <name>Mn(2+)</name>
        <dbReference type="ChEBI" id="CHEBI:29035"/>
        <label>1</label>
    </ligand>
</feature>
<dbReference type="NCBIfam" id="NF002074">
    <property type="entry name" value="PRK00913.1-4"/>
    <property type="match status" value="1"/>
</dbReference>
<dbReference type="Pfam" id="PF00883">
    <property type="entry name" value="Peptidase_M17"/>
    <property type="match status" value="1"/>
</dbReference>
<dbReference type="Proteomes" id="UP000001364">
    <property type="component" value="Chromosome"/>
</dbReference>
<dbReference type="Gene3D" id="3.40.220.10">
    <property type="entry name" value="Leucine Aminopeptidase, subunit E, domain 1"/>
    <property type="match status" value="1"/>
</dbReference>
<reference evidence="10 11" key="1">
    <citation type="journal article" date="2010" name="J. Bacteriol.">
        <title>The genetic basis of laboratory adaptation in Caulobacter crescentus.</title>
        <authorList>
            <person name="Marks M.E."/>
            <person name="Castro-Rojas C.M."/>
            <person name="Teiling C."/>
            <person name="Du L."/>
            <person name="Kapatral V."/>
            <person name="Walunas T.L."/>
            <person name="Crosson S."/>
        </authorList>
    </citation>
    <scope>NUCLEOTIDE SEQUENCE [LARGE SCALE GENOMIC DNA]</scope>
    <source>
        <strain evidence="11">NA1000 / CB15N</strain>
    </source>
</reference>
<feature type="binding site" evidence="8">
    <location>
        <position position="263"/>
    </location>
    <ligand>
        <name>Mn(2+)</name>
        <dbReference type="ChEBI" id="CHEBI:29035"/>
        <label>2</label>
    </ligand>
</feature>
<organism evidence="10 11">
    <name type="scientific">Caulobacter vibrioides (strain NA1000 / CB15N)</name>
    <name type="common">Caulobacter crescentus</name>
    <dbReference type="NCBI Taxonomy" id="565050"/>
    <lineage>
        <taxon>Bacteria</taxon>
        <taxon>Pseudomonadati</taxon>
        <taxon>Pseudomonadota</taxon>
        <taxon>Alphaproteobacteria</taxon>
        <taxon>Caulobacterales</taxon>
        <taxon>Caulobacteraceae</taxon>
        <taxon>Caulobacter</taxon>
    </lineage>
</organism>
<dbReference type="InterPro" id="IPR023042">
    <property type="entry name" value="Peptidase_M17_leu_NH2_pept"/>
</dbReference>
<evidence type="ECO:0000256" key="1">
    <source>
        <dbReference type="ARBA" id="ARBA00000135"/>
    </source>
</evidence>
<comment type="similarity">
    <text evidence="3 8">Belongs to the peptidase M17 family.</text>
</comment>
<evidence type="ECO:0000256" key="8">
    <source>
        <dbReference type="HAMAP-Rule" id="MF_00181"/>
    </source>
</evidence>
<evidence type="ECO:0000256" key="2">
    <source>
        <dbReference type="ARBA" id="ARBA00000967"/>
    </source>
</evidence>
<evidence type="ECO:0000313" key="11">
    <source>
        <dbReference type="Proteomes" id="UP000001364"/>
    </source>
</evidence>
<sequence>MRIEFVPVDTQAGATAALAVLAHEGAALSPEARAANEATGGALARAIAGGRFTGAKGQTLDIVAPNGLEAARVVLVGVDGSGAVEPEAVELAAASAFQAVKTSGVVELVLKLGADAETAARAAFGARLAAYRFDKYRTTEKAEKKPSVQVVKIAAADPVKAQKAYEPLAALADAIVFSRNLVSEPANILHPEEFAARAKGLESLGLEVEILGEAEMAKLGMGSLLGVGQGSVRESQLVIMKWMGAADKSAQPIAFVGKGVCFDTGGISIKPADGMEDMKWDMGGAAAVAGVMHALAGRKAKVNAIGVLGLVENMPDGNAQRPGDVVTSMSGQTIEVINTDAEGRLVLADALWYTQERFKPQFMIDLATLTGAIIISLGHDYAGLFSNNDGLSEKLLAAGKAERESLWRLPLPAAYEKQIESPIADMKNIGGRPAGSITAGLFLQKFVNGVPWAHLDIASVAWKKPSADPTVPDGAVGYGVRLLNRLVADAYEG</sequence>
<evidence type="ECO:0000256" key="6">
    <source>
        <dbReference type="ARBA" id="ARBA00022801"/>
    </source>
</evidence>
<dbReference type="InterPro" id="IPR043472">
    <property type="entry name" value="Macro_dom-like"/>
</dbReference>
<dbReference type="PANTHER" id="PTHR11963:SF23">
    <property type="entry name" value="CYTOSOL AMINOPEPTIDASE"/>
    <property type="match status" value="1"/>
</dbReference>
<dbReference type="Pfam" id="PF02789">
    <property type="entry name" value="Peptidase_M17_N"/>
    <property type="match status" value="1"/>
</dbReference>
<dbReference type="CDD" id="cd00433">
    <property type="entry name" value="Peptidase_M17"/>
    <property type="match status" value="1"/>
</dbReference>
<dbReference type="PATRIC" id="fig|565050.3.peg.1739"/>
<comment type="catalytic activity">
    <reaction evidence="2 8">
        <text>Release of an N-terminal amino acid, preferentially leucine, but not glutamic or aspartic acids.</text>
        <dbReference type="EC" id="3.4.11.10"/>
    </reaction>
</comment>
<dbReference type="OrthoDB" id="9809354at2"/>
<dbReference type="InterPro" id="IPR000819">
    <property type="entry name" value="Peptidase_M17_C"/>
</dbReference>
<dbReference type="GO" id="GO:0030145">
    <property type="term" value="F:manganese ion binding"/>
    <property type="evidence" value="ECO:0007669"/>
    <property type="project" value="UniProtKB-UniRule"/>
</dbReference>
<comment type="catalytic activity">
    <reaction evidence="1 8">
        <text>Release of an N-terminal amino acid, Xaa-|-Yaa-, in which Xaa is preferably Leu, but may be other amino acids including Pro although not Arg or Lys, and Yaa may be Pro. Amino acid amides and methyl esters are also readily hydrolyzed, but rates on arylamides are exceedingly low.</text>
        <dbReference type="EC" id="3.4.11.1"/>
    </reaction>
</comment>
<dbReference type="PANTHER" id="PTHR11963">
    <property type="entry name" value="LEUCINE AMINOPEPTIDASE-RELATED"/>
    <property type="match status" value="1"/>
</dbReference>
<dbReference type="SUPFAM" id="SSF53187">
    <property type="entry name" value="Zn-dependent exopeptidases"/>
    <property type="match status" value="1"/>
</dbReference>
<comment type="function">
    <text evidence="8">Presumably involved in the processing and regular turnover of intracellular proteins. Catalyzes the removal of unsubstituted N-terminal amino acids from various peptides.</text>
</comment>
<dbReference type="NCBIfam" id="NF002073">
    <property type="entry name" value="PRK00913.1-2"/>
    <property type="match status" value="1"/>
</dbReference>
<feature type="binding site" evidence="8">
    <location>
        <position position="258"/>
    </location>
    <ligand>
        <name>Mn(2+)</name>
        <dbReference type="ChEBI" id="CHEBI:29035"/>
        <label>2</label>
    </ligand>
</feature>
<dbReference type="SUPFAM" id="SSF52949">
    <property type="entry name" value="Macro domain-like"/>
    <property type="match status" value="1"/>
</dbReference>
<dbReference type="NCBIfam" id="NF002075">
    <property type="entry name" value="PRK00913.2-2"/>
    <property type="match status" value="1"/>
</dbReference>
<dbReference type="GO" id="GO:0005737">
    <property type="term" value="C:cytoplasm"/>
    <property type="evidence" value="ECO:0007669"/>
    <property type="project" value="UniProtKB-SubCell"/>
</dbReference>
<protein>
    <recommendedName>
        <fullName evidence="8">Probable cytosol aminopeptidase</fullName>
        <ecNumber evidence="8">3.4.11.1</ecNumber>
    </recommendedName>
    <alternativeName>
        <fullName evidence="8">Leucine aminopeptidase</fullName>
        <shortName evidence="8">LAP</shortName>
        <ecNumber evidence="8">3.4.11.10</ecNumber>
    </alternativeName>
    <alternativeName>
        <fullName evidence="8">Leucyl aminopeptidase</fullName>
    </alternativeName>
</protein>
<keyword evidence="7 8" id="KW-0464">Manganese</keyword>
<dbReference type="SMR" id="A0A0H3C8R6"/>
<comment type="cofactor">
    <cofactor evidence="8">
        <name>Mn(2+)</name>
        <dbReference type="ChEBI" id="CHEBI:29035"/>
    </cofactor>
    <text evidence="8">Binds 2 manganese ions per subunit.</text>
</comment>
<dbReference type="NCBIfam" id="NF002077">
    <property type="entry name" value="PRK00913.2-4"/>
    <property type="match status" value="1"/>
</dbReference>
<comment type="subcellular location">
    <subcellularLocation>
        <location evidence="8">Cytoplasm</location>
    </subcellularLocation>
</comment>
<keyword evidence="8" id="KW-0963">Cytoplasm</keyword>
<accession>A0A0H3C8R6</accession>
<evidence type="ECO:0000256" key="4">
    <source>
        <dbReference type="ARBA" id="ARBA00022438"/>
    </source>
</evidence>
<evidence type="ECO:0000256" key="7">
    <source>
        <dbReference type="ARBA" id="ARBA00023211"/>
    </source>
</evidence>
<dbReference type="GO" id="GO:0070006">
    <property type="term" value="F:metalloaminopeptidase activity"/>
    <property type="evidence" value="ECO:0007669"/>
    <property type="project" value="InterPro"/>
</dbReference>
<feature type="binding site" evidence="8">
    <location>
        <position position="281"/>
    </location>
    <ligand>
        <name>Mn(2+)</name>
        <dbReference type="ChEBI" id="CHEBI:29035"/>
        <label>2</label>
    </ligand>
</feature>
<feature type="binding site" evidence="8">
    <location>
        <position position="340"/>
    </location>
    <ligand>
        <name>Mn(2+)</name>
        <dbReference type="ChEBI" id="CHEBI:29035"/>
        <label>1</label>
    </ligand>
</feature>
<dbReference type="EC" id="3.4.11.10" evidence="8"/>
<dbReference type="Gene3D" id="3.40.630.10">
    <property type="entry name" value="Zn peptidases"/>
    <property type="match status" value="1"/>
</dbReference>
<feature type="domain" description="Cytosol aminopeptidase" evidence="9">
    <location>
        <begin position="338"/>
        <end position="345"/>
    </location>
</feature>
<dbReference type="AlphaFoldDB" id="A0A0H3C8R6"/>
<dbReference type="GeneID" id="7331228"/>
<dbReference type="PROSITE" id="PS00631">
    <property type="entry name" value="CYTOSOL_AP"/>
    <property type="match status" value="1"/>
</dbReference>
<dbReference type="KEGG" id="ccs:CCNA_01763"/>
<evidence type="ECO:0000313" key="10">
    <source>
        <dbReference type="EMBL" id="ACL95228.1"/>
    </source>
</evidence>